<name>A0ACB8CBD8_DERSI</name>
<evidence type="ECO:0000313" key="2">
    <source>
        <dbReference type="Proteomes" id="UP000821865"/>
    </source>
</evidence>
<sequence length="215" mass="24145">MSLFGKKASPAEQMRQQNRELRKTERDIERDRRQLERQEKQLELEIKKAANQGNKQVCTVLAKQLVQLRKQKARTYAASSKVQAIGSQSKLMNANVKLANAMATTAKTMGEVNKQIKPQDIAKTMQDFEKESTKMGMTEELGKYFEDTLNSILDESGDEEEQDAIVNKVLDEIGIEMSGKLATAPSARSDPLGESSKARLPTDDEIERQLAKLKT</sequence>
<dbReference type="EMBL" id="CM023477">
    <property type="protein sequence ID" value="KAH7938263.1"/>
    <property type="molecule type" value="Genomic_DNA"/>
</dbReference>
<organism evidence="1 2">
    <name type="scientific">Dermacentor silvarum</name>
    <name type="common">Tick</name>
    <dbReference type="NCBI Taxonomy" id="543639"/>
    <lineage>
        <taxon>Eukaryota</taxon>
        <taxon>Metazoa</taxon>
        <taxon>Ecdysozoa</taxon>
        <taxon>Arthropoda</taxon>
        <taxon>Chelicerata</taxon>
        <taxon>Arachnida</taxon>
        <taxon>Acari</taxon>
        <taxon>Parasitiformes</taxon>
        <taxon>Ixodida</taxon>
        <taxon>Ixodoidea</taxon>
        <taxon>Ixodidae</taxon>
        <taxon>Rhipicephalinae</taxon>
        <taxon>Dermacentor</taxon>
    </lineage>
</organism>
<dbReference type="Proteomes" id="UP000821865">
    <property type="component" value="Chromosome 8"/>
</dbReference>
<keyword evidence="2" id="KW-1185">Reference proteome</keyword>
<comment type="caution">
    <text evidence="1">The sequence shown here is derived from an EMBL/GenBank/DDBJ whole genome shotgun (WGS) entry which is preliminary data.</text>
</comment>
<evidence type="ECO:0000313" key="1">
    <source>
        <dbReference type="EMBL" id="KAH7938263.1"/>
    </source>
</evidence>
<reference evidence="1" key="1">
    <citation type="submission" date="2020-05" db="EMBL/GenBank/DDBJ databases">
        <title>Large-scale comparative analyses of tick genomes elucidate their genetic diversity and vector capacities.</title>
        <authorList>
            <person name="Jia N."/>
            <person name="Wang J."/>
            <person name="Shi W."/>
            <person name="Du L."/>
            <person name="Sun Y."/>
            <person name="Zhan W."/>
            <person name="Jiang J."/>
            <person name="Wang Q."/>
            <person name="Zhang B."/>
            <person name="Ji P."/>
            <person name="Sakyi L.B."/>
            <person name="Cui X."/>
            <person name="Yuan T."/>
            <person name="Jiang B."/>
            <person name="Yang W."/>
            <person name="Lam T.T.-Y."/>
            <person name="Chang Q."/>
            <person name="Ding S."/>
            <person name="Wang X."/>
            <person name="Zhu J."/>
            <person name="Ruan X."/>
            <person name="Zhao L."/>
            <person name="Wei J."/>
            <person name="Que T."/>
            <person name="Du C."/>
            <person name="Cheng J."/>
            <person name="Dai P."/>
            <person name="Han X."/>
            <person name="Huang E."/>
            <person name="Gao Y."/>
            <person name="Liu J."/>
            <person name="Shao H."/>
            <person name="Ye R."/>
            <person name="Li L."/>
            <person name="Wei W."/>
            <person name="Wang X."/>
            <person name="Wang C."/>
            <person name="Yang T."/>
            <person name="Huo Q."/>
            <person name="Li W."/>
            <person name="Guo W."/>
            <person name="Chen H."/>
            <person name="Zhou L."/>
            <person name="Ni X."/>
            <person name="Tian J."/>
            <person name="Zhou Y."/>
            <person name="Sheng Y."/>
            <person name="Liu T."/>
            <person name="Pan Y."/>
            <person name="Xia L."/>
            <person name="Li J."/>
            <person name="Zhao F."/>
            <person name="Cao W."/>
        </authorList>
    </citation>
    <scope>NUCLEOTIDE SEQUENCE</scope>
    <source>
        <strain evidence="1">Dsil-2018</strain>
    </source>
</reference>
<protein>
    <submittedName>
        <fullName evidence="1">Uncharacterized protein</fullName>
    </submittedName>
</protein>
<gene>
    <name evidence="1" type="ORF">HPB49_022012</name>
</gene>
<accession>A0ACB8CBD8</accession>
<proteinExistence type="predicted"/>